<dbReference type="SMART" id="SM00248">
    <property type="entry name" value="ANK"/>
    <property type="match status" value="3"/>
</dbReference>
<dbReference type="SUPFAM" id="SSF48403">
    <property type="entry name" value="Ankyrin repeat"/>
    <property type="match status" value="1"/>
</dbReference>
<evidence type="ECO:0000256" key="1">
    <source>
        <dbReference type="ARBA" id="ARBA00022737"/>
    </source>
</evidence>
<dbReference type="PROSITE" id="PS50297">
    <property type="entry name" value="ANK_REP_REGION"/>
    <property type="match status" value="2"/>
</dbReference>
<proteinExistence type="predicted"/>
<dbReference type="EMBL" id="KZ613529">
    <property type="protein sequence ID" value="PMD13659.1"/>
    <property type="molecule type" value="Genomic_DNA"/>
</dbReference>
<evidence type="ECO:0000256" key="4">
    <source>
        <dbReference type="SAM" id="MobiDB-lite"/>
    </source>
</evidence>
<accession>A0A2J6PI56</accession>
<keyword evidence="2 3" id="KW-0040">ANK repeat</keyword>
<feature type="region of interest" description="Disordered" evidence="4">
    <location>
        <begin position="244"/>
        <end position="270"/>
    </location>
</feature>
<dbReference type="InterPro" id="IPR002110">
    <property type="entry name" value="Ankyrin_rpt"/>
</dbReference>
<dbReference type="InterPro" id="IPR036770">
    <property type="entry name" value="Ankyrin_rpt-contain_sf"/>
</dbReference>
<dbReference type="Proteomes" id="UP000235672">
    <property type="component" value="Unassembled WGS sequence"/>
</dbReference>
<dbReference type="PROSITE" id="PS50088">
    <property type="entry name" value="ANK_REPEAT"/>
    <property type="match status" value="2"/>
</dbReference>
<feature type="repeat" description="ANK" evidence="3">
    <location>
        <begin position="475"/>
        <end position="509"/>
    </location>
</feature>
<evidence type="ECO:0000313" key="6">
    <source>
        <dbReference type="Proteomes" id="UP000235672"/>
    </source>
</evidence>
<dbReference type="PANTHER" id="PTHR24126">
    <property type="entry name" value="ANKYRIN REPEAT, PH AND SEC7 DOMAIN CONTAINING PROTEIN SECG-RELATED"/>
    <property type="match status" value="1"/>
</dbReference>
<dbReference type="Pfam" id="PF00023">
    <property type="entry name" value="Ank"/>
    <property type="match status" value="1"/>
</dbReference>
<dbReference type="AlphaFoldDB" id="A0A2J6PI56"/>
<dbReference type="STRING" id="1745343.A0A2J6PI56"/>
<keyword evidence="6" id="KW-1185">Reference proteome</keyword>
<gene>
    <name evidence="5" type="ORF">NA56DRAFT_755596</name>
</gene>
<feature type="repeat" description="ANK" evidence="3">
    <location>
        <begin position="717"/>
        <end position="749"/>
    </location>
</feature>
<organism evidence="5 6">
    <name type="scientific">Hyaloscypha hepaticicola</name>
    <dbReference type="NCBI Taxonomy" id="2082293"/>
    <lineage>
        <taxon>Eukaryota</taxon>
        <taxon>Fungi</taxon>
        <taxon>Dikarya</taxon>
        <taxon>Ascomycota</taxon>
        <taxon>Pezizomycotina</taxon>
        <taxon>Leotiomycetes</taxon>
        <taxon>Helotiales</taxon>
        <taxon>Hyaloscyphaceae</taxon>
        <taxon>Hyaloscypha</taxon>
    </lineage>
</organism>
<evidence type="ECO:0000256" key="2">
    <source>
        <dbReference type="ARBA" id="ARBA00023043"/>
    </source>
</evidence>
<evidence type="ECO:0000256" key="3">
    <source>
        <dbReference type="PROSITE-ProRule" id="PRU00023"/>
    </source>
</evidence>
<dbReference type="PANTHER" id="PTHR24126:SF14">
    <property type="entry name" value="ANK_REP_REGION DOMAIN-CONTAINING PROTEIN"/>
    <property type="match status" value="1"/>
</dbReference>
<evidence type="ECO:0000313" key="5">
    <source>
        <dbReference type="EMBL" id="PMD13659.1"/>
    </source>
</evidence>
<sequence>MSPRKPTGRPPRPWTHRQQRQLIRLYTLTTLSNAEILAVLQGESFSPSERHVQMKLRTLYSKEYIQDLHDLRPKSDSIMRSRLNTVRKSRNCRVSKSTRYSRVRLSSKIVSSRPSSSAANFEDSFKAFRNYDEPITKDLQDHLLKCTLPDSQPTSSVLLMLDGSTASYSTKTDLAETPLRKICAFCEKSTCEFPDESILHLNCGDECHERCLFELFEWPLYSTPTVCPKCNAAFALNHDSGIDPRKLRVTPKPKQSSQVAGSDSSSSYSATRILERNEEKIEMDSLPSLLSMTPQQKSEYDGLQKRLRNRSPSYVEHVTSVICLSTSESYRTGSSLRRIASSLGRTMSSRSSWMSMSSGGSKALTSESSRIPLQDSDLQPQQGLINSGKRIFYKVAAPLPKGRKGERAFWNEIIDEAQLLPAPESRPKNPARAFFDRACPGVLAPDKSCGECDGYSIGLEHWHPDNGDCTAIDSLGNSKLHYAAASGVATVPLIQSLLEHGADVRARNSSGETFMHVLKTNKFINSGGMPEYIILLRLLSDLNFPFLQRDLHGRTIAHNLCEDGWLFCTMIWPHPWSAFPEVLDILNINIDALDNHGFNAGDEIQLAAERSIHQQNSDVLHTSLAVNQVKELLSLYRRSAFLNVSFRETFARSDWTSESCIRWLQDANLIDWIDKHGDTPLTALLKSRRSEDQEVMLAVVIAELVKLGVDINMRDRKGYTAVAIAAIRGSLPCVQALVASGASIDIINYQGKDIATIASSRMKMAKKEGKILCYARILACVNFLMDAGQRMRQFQISG</sequence>
<name>A0A2J6PI56_9HELO</name>
<feature type="compositionally biased region" description="Low complexity" evidence="4">
    <location>
        <begin position="256"/>
        <end position="269"/>
    </location>
</feature>
<dbReference type="OrthoDB" id="194358at2759"/>
<dbReference type="Gene3D" id="1.25.40.20">
    <property type="entry name" value="Ankyrin repeat-containing domain"/>
    <property type="match status" value="2"/>
</dbReference>
<reference evidence="5 6" key="1">
    <citation type="submission" date="2016-05" db="EMBL/GenBank/DDBJ databases">
        <title>A degradative enzymes factory behind the ericoid mycorrhizal symbiosis.</title>
        <authorList>
            <consortium name="DOE Joint Genome Institute"/>
            <person name="Martino E."/>
            <person name="Morin E."/>
            <person name="Grelet G."/>
            <person name="Kuo A."/>
            <person name="Kohler A."/>
            <person name="Daghino S."/>
            <person name="Barry K."/>
            <person name="Choi C."/>
            <person name="Cichocki N."/>
            <person name="Clum A."/>
            <person name="Copeland A."/>
            <person name="Hainaut M."/>
            <person name="Haridas S."/>
            <person name="Labutti K."/>
            <person name="Lindquist E."/>
            <person name="Lipzen A."/>
            <person name="Khouja H.-R."/>
            <person name="Murat C."/>
            <person name="Ohm R."/>
            <person name="Olson A."/>
            <person name="Spatafora J."/>
            <person name="Veneault-Fourrey C."/>
            <person name="Henrissat B."/>
            <person name="Grigoriev I."/>
            <person name="Martin F."/>
            <person name="Perotto S."/>
        </authorList>
    </citation>
    <scope>NUCLEOTIDE SEQUENCE [LARGE SCALE GENOMIC DNA]</scope>
    <source>
        <strain evidence="5 6">UAMH 7357</strain>
    </source>
</reference>
<keyword evidence="1" id="KW-0677">Repeat</keyword>
<protein>
    <submittedName>
        <fullName evidence="5">Ankyrin</fullName>
    </submittedName>
</protein>